<reference evidence="2" key="2">
    <citation type="journal article" date="2024" name="Plant">
        <title>Genomic evolution and insights into agronomic trait innovations of Sesamum species.</title>
        <authorList>
            <person name="Miao H."/>
            <person name="Wang L."/>
            <person name="Qu L."/>
            <person name="Liu H."/>
            <person name="Sun Y."/>
            <person name="Le M."/>
            <person name="Wang Q."/>
            <person name="Wei S."/>
            <person name="Zheng Y."/>
            <person name="Lin W."/>
            <person name="Duan Y."/>
            <person name="Cao H."/>
            <person name="Xiong S."/>
            <person name="Wang X."/>
            <person name="Wei L."/>
            <person name="Li C."/>
            <person name="Ma Q."/>
            <person name="Ju M."/>
            <person name="Zhao R."/>
            <person name="Li G."/>
            <person name="Mu C."/>
            <person name="Tian Q."/>
            <person name="Mei H."/>
            <person name="Zhang T."/>
            <person name="Gao T."/>
            <person name="Zhang H."/>
        </authorList>
    </citation>
    <scope>NUCLEOTIDE SEQUENCE</scope>
    <source>
        <strain evidence="2">K16</strain>
    </source>
</reference>
<protein>
    <recommendedName>
        <fullName evidence="1">Reverse transcriptase domain-containing protein</fullName>
    </recommendedName>
</protein>
<dbReference type="Proteomes" id="UP001289374">
    <property type="component" value="Unassembled WGS sequence"/>
</dbReference>
<accession>A0AAE1T503</accession>
<proteinExistence type="predicted"/>
<comment type="caution">
    <text evidence="2">The sequence shown here is derived from an EMBL/GenBank/DDBJ whole genome shotgun (WGS) entry which is preliminary data.</text>
</comment>
<evidence type="ECO:0000313" key="3">
    <source>
        <dbReference type="Proteomes" id="UP001289374"/>
    </source>
</evidence>
<keyword evidence="3" id="KW-1185">Reference proteome</keyword>
<name>A0AAE1T503_9LAMI</name>
<feature type="domain" description="Reverse transcriptase" evidence="1">
    <location>
        <begin position="1"/>
        <end position="145"/>
    </location>
</feature>
<dbReference type="PROSITE" id="PS50878">
    <property type="entry name" value="RT_POL"/>
    <property type="match status" value="1"/>
</dbReference>
<reference evidence="2" key="1">
    <citation type="submission" date="2020-06" db="EMBL/GenBank/DDBJ databases">
        <authorList>
            <person name="Li T."/>
            <person name="Hu X."/>
            <person name="Zhang T."/>
            <person name="Song X."/>
            <person name="Zhang H."/>
            <person name="Dai N."/>
            <person name="Sheng W."/>
            <person name="Hou X."/>
            <person name="Wei L."/>
        </authorList>
    </citation>
    <scope>NUCLEOTIDE SEQUENCE</scope>
    <source>
        <strain evidence="2">K16</strain>
        <tissue evidence="2">Leaf</tissue>
    </source>
</reference>
<evidence type="ECO:0000259" key="1">
    <source>
        <dbReference type="PROSITE" id="PS50878"/>
    </source>
</evidence>
<dbReference type="EMBL" id="JACGWL010000904">
    <property type="protein sequence ID" value="KAK4381321.1"/>
    <property type="molecule type" value="Genomic_DNA"/>
</dbReference>
<evidence type="ECO:0000313" key="2">
    <source>
        <dbReference type="EMBL" id="KAK4381321.1"/>
    </source>
</evidence>
<dbReference type="InterPro" id="IPR000477">
    <property type="entry name" value="RT_dom"/>
</dbReference>
<organism evidence="2 3">
    <name type="scientific">Sesamum angolense</name>
    <dbReference type="NCBI Taxonomy" id="2727404"/>
    <lineage>
        <taxon>Eukaryota</taxon>
        <taxon>Viridiplantae</taxon>
        <taxon>Streptophyta</taxon>
        <taxon>Embryophyta</taxon>
        <taxon>Tracheophyta</taxon>
        <taxon>Spermatophyta</taxon>
        <taxon>Magnoliopsida</taxon>
        <taxon>eudicotyledons</taxon>
        <taxon>Gunneridae</taxon>
        <taxon>Pentapetalae</taxon>
        <taxon>asterids</taxon>
        <taxon>lamiids</taxon>
        <taxon>Lamiales</taxon>
        <taxon>Pedaliaceae</taxon>
        <taxon>Sesamum</taxon>
    </lineage>
</organism>
<dbReference type="PANTHER" id="PTHR33116:SF76">
    <property type="entry name" value="DUF4283 DOMAIN-CONTAINING PROTEIN"/>
    <property type="match status" value="1"/>
</dbReference>
<sequence>MCHYPHFSLYLNGEVHGFFAGARGLRQGSVSPYLFVLVMEVLHMNLQQFIEQDGDFAYHWKCKDLGLFQLSFADDLLLLFKAEVRFISLFRRGLDVFASLSGLHTNPQKSQLIISKAAHGIRTSLLDTLGFLEGHLPMQYLGLPLISSRLTISDCQPLFQRIDSRIHGWEGTNLSFAGRVQLIKSVLLALGVYWAMAFLLPEGVIKEINKRLPLFFRRGLLRADILRTSIWVDWITHYRLRDKSVWTVSTTTGAWGWRKMLTLRNTLLPHIQFKVGSGDSISLCHDPWHRLGPLILAFPRGPQLTQTTPHALLNVVIENGSWRWPLITDIACLEITRLLPPIHHGNDSITWTTQGGAFNTKAAYDLFRPSRPKVDFLGLTWSGSEELRGQRHVGEAIKRPPSIVASNVIEEVKQRILSTSLRFSISTQGLYRLWHIPWPVKGNDD</sequence>
<dbReference type="PANTHER" id="PTHR33116">
    <property type="entry name" value="REVERSE TRANSCRIPTASE ZINC-BINDING DOMAIN-CONTAINING PROTEIN-RELATED-RELATED"/>
    <property type="match status" value="1"/>
</dbReference>
<gene>
    <name evidence="2" type="ORF">Sango_2979000</name>
</gene>
<dbReference type="Pfam" id="PF00078">
    <property type="entry name" value="RVT_1"/>
    <property type="match status" value="1"/>
</dbReference>
<dbReference type="AlphaFoldDB" id="A0AAE1T503"/>